<name>I2C4H8_BACAY</name>
<dbReference type="GO" id="GO:0000287">
    <property type="term" value="F:magnesium ion binding"/>
    <property type="evidence" value="ECO:0007669"/>
    <property type="project" value="TreeGrafter"/>
</dbReference>
<dbReference type="Proteomes" id="UP000002878">
    <property type="component" value="Chromosome"/>
</dbReference>
<dbReference type="KEGG" id="bya:BANAU_1365"/>
<sequence>MYDDIEKDTTDKREKGEIDMKPKLIFFDIDGTIYDHDKHIPDSARNAVTALKEAGHHVFIASGRSPFMVKPILEELEIESFISYNGQYVVFEGEVIYKNPLPEDAVARLLKQAAEGEHPVVFMAEDTMKTTVPGHPHVSEGIGSLKAPYPEVDETFYKGKEIYQLLLFCRGHEEKAYAAFPEFDYVRWHELSTDVLPKGGSKAEGIKRVLERLPYGVSDTYAFGDGLNDLEMIRFVGTGVAMGNAVPELKAAADFVTKPVDEEGISWAVKELGLLK</sequence>
<dbReference type="Pfam" id="PF08282">
    <property type="entry name" value="Hydrolase_3"/>
    <property type="match status" value="1"/>
</dbReference>
<protein>
    <recommendedName>
        <fullName evidence="3">Cof-type HAD-IIB family hydrolase</fullName>
    </recommendedName>
</protein>
<dbReference type="GO" id="GO:0016791">
    <property type="term" value="F:phosphatase activity"/>
    <property type="evidence" value="ECO:0007669"/>
    <property type="project" value="UniProtKB-ARBA"/>
</dbReference>
<dbReference type="PATRIC" id="fig|1126211.3.peg.1468"/>
<evidence type="ECO:0000313" key="1">
    <source>
        <dbReference type="EMBL" id="AFJ61552.1"/>
    </source>
</evidence>
<organism evidence="1 2">
    <name type="scientific">Bacillus amyloliquefaciens (strain Y2)</name>
    <name type="common">Bacillus amyloliquefaciens subsp. plantarum (strain B9601-Y2)</name>
    <dbReference type="NCBI Taxonomy" id="1155777"/>
    <lineage>
        <taxon>Bacteria</taxon>
        <taxon>Bacillati</taxon>
        <taxon>Bacillota</taxon>
        <taxon>Bacilli</taxon>
        <taxon>Bacillales</taxon>
        <taxon>Bacillaceae</taxon>
        <taxon>Bacillus</taxon>
        <taxon>Bacillus amyloliquefaciens group</taxon>
    </lineage>
</organism>
<dbReference type="KEGG" id="bqy:MUS_1540"/>
<dbReference type="CDD" id="cd07517">
    <property type="entry name" value="HAD_HPP"/>
    <property type="match status" value="1"/>
</dbReference>
<dbReference type="SFLD" id="SFLDS00003">
    <property type="entry name" value="Haloacid_Dehalogenase"/>
    <property type="match status" value="1"/>
</dbReference>
<dbReference type="SFLD" id="SFLDG01140">
    <property type="entry name" value="C2.B:_Phosphomannomutase_and_P"/>
    <property type="match status" value="1"/>
</dbReference>
<dbReference type="Gene3D" id="3.30.1240.10">
    <property type="match status" value="1"/>
</dbReference>
<evidence type="ECO:0000313" key="2">
    <source>
        <dbReference type="Proteomes" id="UP000002878"/>
    </source>
</evidence>
<reference evidence="1 2" key="1">
    <citation type="journal article" date="2012" name="J. Biotechnol.">
        <title>Genome sequence of the plant growth promoting strain Bacillus amyloliquefaciens subsp. plantarum B9601-Y2 and expression of mersacidin and other secondary metabolites.</title>
        <authorList>
            <person name="He P."/>
            <person name="Hao K."/>
            <person name="Blom J."/>
            <person name="Ruckert C."/>
            <person name="Vater J."/>
            <person name="Mao Z."/>
            <person name="Wu Y."/>
            <person name="Hou M."/>
            <person name="He P."/>
            <person name="He Y."/>
            <person name="Borriss R."/>
        </authorList>
    </citation>
    <scope>NUCLEOTIDE SEQUENCE [LARGE SCALE GENOMIC DNA]</scope>
    <source>
        <strain evidence="1">Y2</strain>
    </source>
</reference>
<dbReference type="InterPro" id="IPR023214">
    <property type="entry name" value="HAD_sf"/>
</dbReference>
<dbReference type="InterPro" id="IPR006379">
    <property type="entry name" value="HAD-SF_hydro_IIB"/>
</dbReference>
<dbReference type="SUPFAM" id="SSF56784">
    <property type="entry name" value="HAD-like"/>
    <property type="match status" value="1"/>
</dbReference>
<dbReference type="SFLD" id="SFLDG01144">
    <property type="entry name" value="C2.B.4:_PGP_Like"/>
    <property type="match status" value="1"/>
</dbReference>
<evidence type="ECO:0008006" key="3">
    <source>
        <dbReference type="Google" id="ProtNLM"/>
    </source>
</evidence>
<proteinExistence type="predicted"/>
<dbReference type="PROSITE" id="PS01229">
    <property type="entry name" value="COF_2"/>
    <property type="match status" value="1"/>
</dbReference>
<accession>I2C4H8</accession>
<dbReference type="PANTHER" id="PTHR10000:SF25">
    <property type="entry name" value="PHOSPHATASE YKRA-RELATED"/>
    <property type="match status" value="1"/>
</dbReference>
<dbReference type="Gene3D" id="3.40.50.1000">
    <property type="entry name" value="HAD superfamily/HAD-like"/>
    <property type="match status" value="1"/>
</dbReference>
<dbReference type="InterPro" id="IPR036412">
    <property type="entry name" value="HAD-like_sf"/>
</dbReference>
<dbReference type="InterPro" id="IPR000150">
    <property type="entry name" value="Cof"/>
</dbReference>
<dbReference type="AlphaFoldDB" id="I2C4H8"/>
<dbReference type="NCBIfam" id="TIGR00099">
    <property type="entry name" value="Cof-subfamily"/>
    <property type="match status" value="1"/>
</dbReference>
<gene>
    <name evidence="1" type="ORF">MUS_1540</name>
</gene>
<dbReference type="GO" id="GO:0005829">
    <property type="term" value="C:cytosol"/>
    <property type="evidence" value="ECO:0007669"/>
    <property type="project" value="TreeGrafter"/>
</dbReference>
<dbReference type="HOGENOM" id="CLU_044146_7_0_9"/>
<dbReference type="NCBIfam" id="TIGR01484">
    <property type="entry name" value="HAD-SF-IIB"/>
    <property type="match status" value="1"/>
</dbReference>
<dbReference type="EMBL" id="CP003332">
    <property type="protein sequence ID" value="AFJ61552.1"/>
    <property type="molecule type" value="Genomic_DNA"/>
</dbReference>
<dbReference type="PANTHER" id="PTHR10000">
    <property type="entry name" value="PHOSPHOSERINE PHOSPHATASE"/>
    <property type="match status" value="1"/>
</dbReference>